<name>A0ABD3CP84_9LAMI</name>
<dbReference type="EMBL" id="JAVIJP010000032">
    <property type="protein sequence ID" value="KAL3631156.1"/>
    <property type="molecule type" value="Genomic_DNA"/>
</dbReference>
<proteinExistence type="predicted"/>
<dbReference type="Pfam" id="PF08652">
    <property type="entry name" value="RAI1"/>
    <property type="match status" value="1"/>
</dbReference>
<organism evidence="2 3">
    <name type="scientific">Castilleja foliolosa</name>
    <dbReference type="NCBI Taxonomy" id="1961234"/>
    <lineage>
        <taxon>Eukaryota</taxon>
        <taxon>Viridiplantae</taxon>
        <taxon>Streptophyta</taxon>
        <taxon>Embryophyta</taxon>
        <taxon>Tracheophyta</taxon>
        <taxon>Spermatophyta</taxon>
        <taxon>Magnoliopsida</taxon>
        <taxon>eudicotyledons</taxon>
        <taxon>Gunneridae</taxon>
        <taxon>Pentapetalae</taxon>
        <taxon>asterids</taxon>
        <taxon>lamiids</taxon>
        <taxon>Lamiales</taxon>
        <taxon>Orobanchaceae</taxon>
        <taxon>Pedicularideae</taxon>
        <taxon>Castillejinae</taxon>
        <taxon>Castilleja</taxon>
    </lineage>
</organism>
<comment type="caution">
    <text evidence="2">The sequence shown here is derived from an EMBL/GenBank/DDBJ whole genome shotgun (WGS) entry which is preliminary data.</text>
</comment>
<keyword evidence="3" id="KW-1185">Reference proteome</keyword>
<dbReference type="InterPro" id="IPR013961">
    <property type="entry name" value="RAI1"/>
</dbReference>
<feature type="domain" description="RAI1-like" evidence="1">
    <location>
        <begin position="113"/>
        <end position="162"/>
    </location>
</feature>
<evidence type="ECO:0000313" key="3">
    <source>
        <dbReference type="Proteomes" id="UP001632038"/>
    </source>
</evidence>
<dbReference type="Proteomes" id="UP001632038">
    <property type="component" value="Unassembled WGS sequence"/>
</dbReference>
<accession>A0ABD3CP84</accession>
<sequence length="206" mass="23150">MTTYIYSNLKVNWMKIPKAGKNRLAFDKNAVKVAIPDIRLLGYEEHEVEGDGNCHHVKYSSVIKTIYSDLKIGSPKAGKNKLAFDKNAVKVAIPDIRLLRYEEHGVEGDGNCHHVKYSSVIKTQLEAHRILMGAEMDCCDSTDEGRRFYVELKTSLEIITLKKHMKGRSCSSSGSLMVKSDFGHMASQAGFIKSNEKSNEYIVPKH</sequence>
<evidence type="ECO:0000259" key="1">
    <source>
        <dbReference type="Pfam" id="PF08652"/>
    </source>
</evidence>
<gene>
    <name evidence="2" type="ORF">CASFOL_024140</name>
</gene>
<evidence type="ECO:0000313" key="2">
    <source>
        <dbReference type="EMBL" id="KAL3631156.1"/>
    </source>
</evidence>
<reference evidence="3" key="1">
    <citation type="journal article" date="2024" name="IScience">
        <title>Strigolactones Initiate the Formation of Haustorium-like Structures in Castilleja.</title>
        <authorList>
            <person name="Buerger M."/>
            <person name="Peterson D."/>
            <person name="Chory J."/>
        </authorList>
    </citation>
    <scope>NUCLEOTIDE SEQUENCE [LARGE SCALE GENOMIC DNA]</scope>
</reference>
<dbReference type="AlphaFoldDB" id="A0ABD3CP84"/>
<protein>
    <recommendedName>
        <fullName evidence="1">RAI1-like domain-containing protein</fullName>
    </recommendedName>
</protein>